<dbReference type="GO" id="GO:0004775">
    <property type="term" value="F:succinate-CoA ligase (ADP-forming) activity"/>
    <property type="evidence" value="ECO:0007669"/>
    <property type="project" value="TreeGrafter"/>
</dbReference>
<evidence type="ECO:0000256" key="1">
    <source>
        <dbReference type="ARBA" id="ARBA00022598"/>
    </source>
</evidence>
<dbReference type="SUPFAM" id="SSF56059">
    <property type="entry name" value="Glutathione synthetase ATP-binding domain-like"/>
    <property type="match status" value="1"/>
</dbReference>
<dbReference type="Pfam" id="PF00549">
    <property type="entry name" value="Ligase_CoA"/>
    <property type="match status" value="1"/>
</dbReference>
<sequence>MRLLEYQAKELFKEYDIKVPDSISSNNIEKGRKDAKKIGFPFVIKAQVPVGGRGKAGGIQKCHNEDEFELKYPQILGMTIKGEKTRAILLEKMSEYEKEIYLSLFLDRSKRCYTVISSAEGGVEIESVKNQVIREVGLGDVSKKIAEEIAVKIGLDKKSVTYFVDILQKLSKLTVEKEAELTEINPLVILNDGSMVALDGKIMTDDNSNFRHGELAKYREQTKLEEKAEKSGFSLVELDGNIAVVGNGAGLVMSTFDMLADNGGKPACFLDVGGGATEKSVYEALTLISKMKKVKAILVNLYGGIVKTTIVASAFIKAYDNKLIDLPVYARLMGAESDKSKEMLKDTKTKMFTSVEQAINGIVIEVTKTG</sequence>
<organism evidence="6">
    <name type="scientific">marine metagenome</name>
    <dbReference type="NCBI Taxonomy" id="408172"/>
    <lineage>
        <taxon>unclassified sequences</taxon>
        <taxon>metagenomes</taxon>
        <taxon>ecological metagenomes</taxon>
    </lineage>
</organism>
<dbReference type="GO" id="GO:0042709">
    <property type="term" value="C:succinate-CoA ligase complex"/>
    <property type="evidence" value="ECO:0007669"/>
    <property type="project" value="TreeGrafter"/>
</dbReference>
<evidence type="ECO:0000256" key="2">
    <source>
        <dbReference type="ARBA" id="ARBA00022723"/>
    </source>
</evidence>
<dbReference type="PROSITE" id="PS50975">
    <property type="entry name" value="ATP_GRASP"/>
    <property type="match status" value="1"/>
</dbReference>
<dbReference type="EMBL" id="UINC01021325">
    <property type="protein sequence ID" value="SVA88648.1"/>
    <property type="molecule type" value="Genomic_DNA"/>
</dbReference>
<dbReference type="GO" id="GO:0006099">
    <property type="term" value="P:tricarboxylic acid cycle"/>
    <property type="evidence" value="ECO:0007669"/>
    <property type="project" value="InterPro"/>
</dbReference>
<proteinExistence type="predicted"/>
<dbReference type="GO" id="GO:0046872">
    <property type="term" value="F:metal ion binding"/>
    <property type="evidence" value="ECO:0007669"/>
    <property type="project" value="UniProtKB-KW"/>
</dbReference>
<dbReference type="InterPro" id="IPR005809">
    <property type="entry name" value="Succ_CoA_ligase-like_bsu"/>
</dbReference>
<dbReference type="PANTHER" id="PTHR11815">
    <property type="entry name" value="SUCCINYL-COA SYNTHETASE BETA CHAIN"/>
    <property type="match status" value="1"/>
</dbReference>
<dbReference type="Gene3D" id="3.30.470.20">
    <property type="entry name" value="ATP-grasp fold, B domain"/>
    <property type="match status" value="1"/>
</dbReference>
<protein>
    <recommendedName>
        <fullName evidence="5">ATP-grasp domain-containing protein</fullName>
    </recommendedName>
</protein>
<dbReference type="InterPro" id="IPR016102">
    <property type="entry name" value="Succinyl-CoA_synth-like"/>
</dbReference>
<dbReference type="InterPro" id="IPR017866">
    <property type="entry name" value="Succ-CoA_synthase_bsu_CS"/>
</dbReference>
<accession>A0A381ZH50</accession>
<dbReference type="Gene3D" id="3.40.50.261">
    <property type="entry name" value="Succinyl-CoA synthetase domains"/>
    <property type="match status" value="1"/>
</dbReference>
<dbReference type="PROSITE" id="PS01217">
    <property type="entry name" value="SUCCINYL_COA_LIG_3"/>
    <property type="match status" value="1"/>
</dbReference>
<dbReference type="GO" id="GO:0006104">
    <property type="term" value="P:succinyl-CoA metabolic process"/>
    <property type="evidence" value="ECO:0007669"/>
    <property type="project" value="TreeGrafter"/>
</dbReference>
<keyword evidence="1" id="KW-0436">Ligase</keyword>
<keyword evidence="3" id="KW-0547">Nucleotide-binding</keyword>
<evidence type="ECO:0000256" key="3">
    <source>
        <dbReference type="ARBA" id="ARBA00022741"/>
    </source>
</evidence>
<reference evidence="6" key="1">
    <citation type="submission" date="2018-05" db="EMBL/GenBank/DDBJ databases">
        <authorList>
            <person name="Lanie J.A."/>
            <person name="Ng W.-L."/>
            <person name="Kazmierczak K.M."/>
            <person name="Andrzejewski T.M."/>
            <person name="Davidsen T.M."/>
            <person name="Wayne K.J."/>
            <person name="Tettelin H."/>
            <person name="Glass J.I."/>
            <person name="Rusch D."/>
            <person name="Podicherti R."/>
            <person name="Tsui H.-C.T."/>
            <person name="Winkler M.E."/>
        </authorList>
    </citation>
    <scope>NUCLEOTIDE SEQUENCE</scope>
</reference>
<name>A0A381ZH50_9ZZZZ</name>
<keyword evidence="2" id="KW-0479">Metal-binding</keyword>
<dbReference type="GO" id="GO:0005524">
    <property type="term" value="F:ATP binding"/>
    <property type="evidence" value="ECO:0007669"/>
    <property type="project" value="InterPro"/>
</dbReference>
<evidence type="ECO:0000313" key="6">
    <source>
        <dbReference type="EMBL" id="SVA88648.1"/>
    </source>
</evidence>
<dbReference type="InterPro" id="IPR013650">
    <property type="entry name" value="ATP-grasp_succ-CoA_synth-type"/>
</dbReference>
<dbReference type="AlphaFoldDB" id="A0A381ZH50"/>
<dbReference type="InterPro" id="IPR013815">
    <property type="entry name" value="ATP_grasp_subdomain_1"/>
</dbReference>
<dbReference type="Gene3D" id="3.30.1490.20">
    <property type="entry name" value="ATP-grasp fold, A domain"/>
    <property type="match status" value="1"/>
</dbReference>
<gene>
    <name evidence="6" type="ORF">METZ01_LOCUS141502</name>
</gene>
<evidence type="ECO:0000256" key="4">
    <source>
        <dbReference type="ARBA" id="ARBA00022842"/>
    </source>
</evidence>
<keyword evidence="4" id="KW-0460">Magnesium</keyword>
<evidence type="ECO:0000259" key="5">
    <source>
        <dbReference type="PROSITE" id="PS50975"/>
    </source>
</evidence>
<dbReference type="PANTHER" id="PTHR11815:SF10">
    <property type="entry name" value="SUCCINATE--COA LIGASE [GDP-FORMING] SUBUNIT BETA, MITOCHONDRIAL"/>
    <property type="match status" value="1"/>
</dbReference>
<dbReference type="SUPFAM" id="SSF52210">
    <property type="entry name" value="Succinyl-CoA synthetase domains"/>
    <property type="match status" value="1"/>
</dbReference>
<dbReference type="InterPro" id="IPR011761">
    <property type="entry name" value="ATP-grasp"/>
</dbReference>
<feature type="domain" description="ATP-grasp" evidence="5">
    <location>
        <begin position="9"/>
        <end position="217"/>
    </location>
</feature>
<dbReference type="Pfam" id="PF08442">
    <property type="entry name" value="ATP-grasp_2"/>
    <property type="match status" value="1"/>
</dbReference>
<dbReference type="InterPro" id="IPR005811">
    <property type="entry name" value="SUCC_ACL_C"/>
</dbReference>
<dbReference type="PIRSF" id="PIRSF001554">
    <property type="entry name" value="SucCS_beta"/>
    <property type="match status" value="1"/>
</dbReference>